<keyword evidence="8" id="KW-1185">Reference proteome</keyword>
<keyword evidence="2 7" id="KW-0489">Methyltransferase</keyword>
<evidence type="ECO:0000256" key="3">
    <source>
        <dbReference type="ARBA" id="ARBA00022679"/>
    </source>
</evidence>
<evidence type="ECO:0000313" key="8">
    <source>
        <dbReference type="Proteomes" id="UP000198598"/>
    </source>
</evidence>
<accession>A0A1I1ZDX1</accession>
<sequence length="1580" mass="177998">MTFPTIRIEGSILSADLLDTIAQGDGAGQQPADFGLAKTIKVKDEIARSWADALDYWRIFKRKLDATSGVAASRFGTTETRKFWIVPLLNLLGYDPEAQQRGEEIQDRNYVISHRDRGQFPIHVVGWHDSLDEKRQSTNGPKLSPHGLVQEYINLTEHVYALVTNGSSLRLLRDGSRLVRLSFVEFDLERMMDEEIFADFAVLYRLLHVSRIPLTPEQTPESWLERYHQDALESGSRIRDGLSHYVKEAIERFANGFLRHPDNTHLRNQIATGQLSADAYYQLLLRFIYRLLFLMVTEERNIIYDPEAIKNDPTLKRLKYIYDQYYSLARLRRLAEQRYLANSLHTDLWTSLLDTFRLFEDGAFGQALAITPLGGRLFGVNALGPLHLCALDNRTLLECLLKLSLFKHPKTGQRIRVNYAALNVEEFGSVYEGLLELDAAIISNGTVPVFAFVKGEGRGRSGSHYTPEELVQPLIKHSLDYLIADKLKQSDKQQALLSLKILDPACGSGHILLSAARRLATELARVRTNEDQPNPVAYRTALRDVVRNCIYGVDKNPAAVELCKVALWLESHTPGEPLGFLDHRIRCGDSIVGLISKKDLAKGITNAAFKALPRDDKQVASLLLKRNKDDQAKATLSLYNSQTDDQLNTLVNEYEQLLKLPERNPSEVEAKARAFEQYEKSSNNAKQHALADLAVAPFFIPKSVSSVSNIITDGPYREMLRGYAGWQIPAAALAKAVSAEKRFFHWYLEFKEVFNEKLGEVGFDCILGNPPFLGGQKLSGTYGDDYLQWLRTEYAPAGSVDLVTYFFRRAFTLIKSGGFQSLIATNTIAQGGAREGGLDVITADGGSINHAVKSMKWPGNAAVEVALVTITKQPWKGPFVLIGKEVGVITTYLDDAETIGNPHQLEANADKSFQGSIVLGKGFVLEPDEARRITDADLKYHDVIFPYLNGEDLNNNPDQSPSRYVINFFDWPLRRYTEVEWKEMDKDSRERISRRITDGSFEPTAPPNYKWQVAADYPVCLEIVERLVKPFRDENNRESYKLLWWIYGERRPGLYSQIKSLDWVISIPLVSKYSTFCLVPSQYVFMHKLALLTLSSQHYHSIIGSSIHNVWAWKYSSTLGAGTLNYSPTDCFQTFPFPSNLSDKQKSELETIGEQYHEHRRQLMLGMQLGLTKTYNLFHGQSLRPGNTEELALDDKPFEKLLGKEGAHLRKQLAHTTEATLSFNEAVIGIERLRALHVQMDTAVRNAYGWQDLDLGHAFHDVDYLPDNDRVRYTISTVARKEVLKRLLLLNHKLYAEEQAAKAAQLALLVEAKATLKKGKAGSRTTVVQEPNIVKPNTVKSLGIDFGGSDSQKSESMRDPGPNAPMYNVSGVVEILNSIVNNPLTSQRVSYWFSELYKRGYEGLSESNGSNGRELFISFQGLIELVAIATMDQAGVSITNILNARAALKKIDHSLYPFANVPLLESLRREGKKVRLDYEGQVIELDGTNQYNLEFVHSFLLSIDFEVVNGVIQRMMPKKGKGIIIIDPRISQGLPCIAGKDVTLDEIKRQFKGPQSYGVLKANYDLEKEEVDMGLAYLLN</sequence>
<name>A0A1I1ZDX1_9BACT</name>
<dbReference type="RefSeq" id="WP_218160600.1">
    <property type="nucleotide sequence ID" value="NZ_FOLQ01000012.1"/>
</dbReference>
<evidence type="ECO:0000313" key="7">
    <source>
        <dbReference type="EMBL" id="SFE29528.1"/>
    </source>
</evidence>
<organism evidence="7 8">
    <name type="scientific">Spirosoma endophyticum</name>
    <dbReference type="NCBI Taxonomy" id="662367"/>
    <lineage>
        <taxon>Bacteria</taxon>
        <taxon>Pseudomonadati</taxon>
        <taxon>Bacteroidota</taxon>
        <taxon>Cytophagia</taxon>
        <taxon>Cytophagales</taxon>
        <taxon>Cytophagaceae</taxon>
        <taxon>Spirosoma</taxon>
    </lineage>
</organism>
<dbReference type="InterPro" id="IPR029063">
    <property type="entry name" value="SAM-dependent_MTases_sf"/>
</dbReference>
<evidence type="ECO:0000256" key="1">
    <source>
        <dbReference type="ARBA" id="ARBA00011900"/>
    </source>
</evidence>
<evidence type="ECO:0000256" key="5">
    <source>
        <dbReference type="ARBA" id="ARBA00047942"/>
    </source>
</evidence>
<gene>
    <name evidence="7" type="ORF">SAMN05216167_11283</name>
</gene>
<proteinExistence type="predicted"/>
<dbReference type="STRING" id="662367.SAMN05216167_11283"/>
<dbReference type="SUPFAM" id="SSF53335">
    <property type="entry name" value="S-adenosyl-L-methionine-dependent methyltransferases"/>
    <property type="match status" value="1"/>
</dbReference>
<dbReference type="PRINTS" id="PR00507">
    <property type="entry name" value="N12N6MTFRASE"/>
</dbReference>
<evidence type="ECO:0000259" key="6">
    <source>
        <dbReference type="Pfam" id="PF07669"/>
    </source>
</evidence>
<dbReference type="GO" id="GO:0006304">
    <property type="term" value="P:DNA modification"/>
    <property type="evidence" value="ECO:0007669"/>
    <property type="project" value="InterPro"/>
</dbReference>
<reference evidence="7 8" key="1">
    <citation type="submission" date="2016-10" db="EMBL/GenBank/DDBJ databases">
        <authorList>
            <person name="de Groot N.N."/>
        </authorList>
    </citation>
    <scope>NUCLEOTIDE SEQUENCE [LARGE SCALE GENOMIC DNA]</scope>
    <source>
        <strain evidence="7 8">DSM 26130</strain>
    </source>
</reference>
<dbReference type="InterPro" id="IPR050953">
    <property type="entry name" value="N4_N6_ade-DNA_methylase"/>
</dbReference>
<dbReference type="Proteomes" id="UP000198598">
    <property type="component" value="Unassembled WGS sequence"/>
</dbReference>
<dbReference type="Pfam" id="PF07669">
    <property type="entry name" value="Eco57I"/>
    <property type="match status" value="1"/>
</dbReference>
<dbReference type="PANTHER" id="PTHR33841:SF1">
    <property type="entry name" value="DNA METHYLTRANSFERASE A"/>
    <property type="match status" value="1"/>
</dbReference>
<keyword evidence="3 7" id="KW-0808">Transferase</keyword>
<feature type="domain" description="Type II methyltransferase M.TaqI-like" evidence="6">
    <location>
        <begin position="548"/>
        <end position="830"/>
    </location>
</feature>
<dbReference type="GO" id="GO:0009007">
    <property type="term" value="F:site-specific DNA-methyltransferase (adenine-specific) activity"/>
    <property type="evidence" value="ECO:0007669"/>
    <property type="project" value="UniProtKB-EC"/>
</dbReference>
<dbReference type="PANTHER" id="PTHR33841">
    <property type="entry name" value="DNA METHYLTRANSFERASE YEEA-RELATED"/>
    <property type="match status" value="1"/>
</dbReference>
<evidence type="ECO:0000256" key="2">
    <source>
        <dbReference type="ARBA" id="ARBA00022603"/>
    </source>
</evidence>
<dbReference type="Gene3D" id="3.40.50.150">
    <property type="entry name" value="Vaccinia Virus protein VP39"/>
    <property type="match status" value="2"/>
</dbReference>
<protein>
    <recommendedName>
        <fullName evidence="1">site-specific DNA-methyltransferase (adenine-specific)</fullName>
        <ecNumber evidence="1">2.1.1.72</ecNumber>
    </recommendedName>
</protein>
<dbReference type="EC" id="2.1.1.72" evidence="1"/>
<dbReference type="InterPro" id="IPR011639">
    <property type="entry name" value="MethylTrfase_TaqI-like_dom"/>
</dbReference>
<evidence type="ECO:0000256" key="4">
    <source>
        <dbReference type="ARBA" id="ARBA00022691"/>
    </source>
</evidence>
<dbReference type="EMBL" id="FOLQ01000012">
    <property type="protein sequence ID" value="SFE29528.1"/>
    <property type="molecule type" value="Genomic_DNA"/>
</dbReference>
<dbReference type="GO" id="GO:0032259">
    <property type="term" value="P:methylation"/>
    <property type="evidence" value="ECO:0007669"/>
    <property type="project" value="UniProtKB-KW"/>
</dbReference>
<keyword evidence="4" id="KW-0949">S-adenosyl-L-methionine</keyword>
<comment type="catalytic activity">
    <reaction evidence="5">
        <text>a 2'-deoxyadenosine in DNA + S-adenosyl-L-methionine = an N(6)-methyl-2'-deoxyadenosine in DNA + S-adenosyl-L-homocysteine + H(+)</text>
        <dbReference type="Rhea" id="RHEA:15197"/>
        <dbReference type="Rhea" id="RHEA-COMP:12418"/>
        <dbReference type="Rhea" id="RHEA-COMP:12419"/>
        <dbReference type="ChEBI" id="CHEBI:15378"/>
        <dbReference type="ChEBI" id="CHEBI:57856"/>
        <dbReference type="ChEBI" id="CHEBI:59789"/>
        <dbReference type="ChEBI" id="CHEBI:90615"/>
        <dbReference type="ChEBI" id="CHEBI:90616"/>
        <dbReference type="EC" id="2.1.1.72"/>
    </reaction>
</comment>